<evidence type="ECO:0000313" key="11">
    <source>
        <dbReference type="EMBL" id="KAG0690645.1"/>
    </source>
</evidence>
<dbReference type="FunFam" id="2.40.160.10:FF:000012">
    <property type="entry name" value="Voltage-dependent anion-selective channel"/>
    <property type="match status" value="1"/>
</dbReference>
<evidence type="ECO:0000256" key="4">
    <source>
        <dbReference type="ARBA" id="ARBA00022452"/>
    </source>
</evidence>
<keyword evidence="4" id="KW-1134">Transmembrane beta strand</keyword>
<evidence type="ECO:0000256" key="9">
    <source>
        <dbReference type="ARBA" id="ARBA00023128"/>
    </source>
</evidence>
<evidence type="ECO:0000256" key="3">
    <source>
        <dbReference type="ARBA" id="ARBA00022448"/>
    </source>
</evidence>
<dbReference type="Proteomes" id="UP000697127">
    <property type="component" value="Unassembled WGS sequence"/>
</dbReference>
<evidence type="ECO:0000256" key="6">
    <source>
        <dbReference type="ARBA" id="ARBA00022787"/>
    </source>
</evidence>
<evidence type="ECO:0000256" key="8">
    <source>
        <dbReference type="ARBA" id="ARBA00023114"/>
    </source>
</evidence>
<keyword evidence="3" id="KW-0813">Transport</keyword>
<keyword evidence="12" id="KW-1185">Reference proteome</keyword>
<dbReference type="GO" id="GO:0015288">
    <property type="term" value="F:porin activity"/>
    <property type="evidence" value="ECO:0007669"/>
    <property type="project" value="UniProtKB-KW"/>
</dbReference>
<keyword evidence="8" id="KW-0626">Porin</keyword>
<keyword evidence="9" id="KW-0496">Mitochondrion</keyword>
<organism evidence="11 12">
    <name type="scientific">Pichia californica</name>
    <dbReference type="NCBI Taxonomy" id="460514"/>
    <lineage>
        <taxon>Eukaryota</taxon>
        <taxon>Fungi</taxon>
        <taxon>Dikarya</taxon>
        <taxon>Ascomycota</taxon>
        <taxon>Saccharomycotina</taxon>
        <taxon>Pichiomycetes</taxon>
        <taxon>Pichiales</taxon>
        <taxon>Pichiaceae</taxon>
        <taxon>Pichia</taxon>
    </lineage>
</organism>
<evidence type="ECO:0000256" key="7">
    <source>
        <dbReference type="ARBA" id="ARBA00023065"/>
    </source>
</evidence>
<keyword evidence="5" id="KW-0812">Transmembrane</keyword>
<name>A0A9P6WP01_9ASCO</name>
<dbReference type="Gene3D" id="2.40.160.10">
    <property type="entry name" value="Porin"/>
    <property type="match status" value="1"/>
</dbReference>
<dbReference type="PROSITE" id="PS00558">
    <property type="entry name" value="EUKARYOTIC_PORIN"/>
    <property type="match status" value="1"/>
</dbReference>
<comment type="subcellular location">
    <subcellularLocation>
        <location evidence="1">Mitochondrion outer membrane</location>
    </subcellularLocation>
</comment>
<dbReference type="GO" id="GO:0008308">
    <property type="term" value="F:voltage-gated monoatomic anion channel activity"/>
    <property type="evidence" value="ECO:0007669"/>
    <property type="project" value="InterPro"/>
</dbReference>
<keyword evidence="7" id="KW-0406">Ion transport</keyword>
<comment type="similarity">
    <text evidence="2">Belongs to the eukaryotic mitochondrial porin family.</text>
</comment>
<keyword evidence="10" id="KW-0472">Membrane</keyword>
<keyword evidence="6" id="KW-1000">Mitochondrion outer membrane</keyword>
<dbReference type="EMBL" id="PUHW01000024">
    <property type="protein sequence ID" value="KAG0690645.1"/>
    <property type="molecule type" value="Genomic_DNA"/>
</dbReference>
<proteinExistence type="inferred from homology"/>
<dbReference type="InterPro" id="IPR001925">
    <property type="entry name" value="Porin_Euk"/>
</dbReference>
<evidence type="ECO:0000256" key="2">
    <source>
        <dbReference type="ARBA" id="ARBA00007780"/>
    </source>
</evidence>
<evidence type="ECO:0000256" key="10">
    <source>
        <dbReference type="ARBA" id="ARBA00023136"/>
    </source>
</evidence>
<dbReference type="GO" id="GO:0005741">
    <property type="term" value="C:mitochondrial outer membrane"/>
    <property type="evidence" value="ECO:0007669"/>
    <property type="project" value="UniProtKB-SubCell"/>
</dbReference>
<dbReference type="Pfam" id="PF01459">
    <property type="entry name" value="Porin_3"/>
    <property type="match status" value="1"/>
</dbReference>
<evidence type="ECO:0000256" key="5">
    <source>
        <dbReference type="ARBA" id="ARBA00022692"/>
    </source>
</evidence>
<dbReference type="AlphaFoldDB" id="A0A9P6WP01"/>
<dbReference type="InterPro" id="IPR023614">
    <property type="entry name" value="Porin_dom_sf"/>
</dbReference>
<dbReference type="GO" id="GO:0046930">
    <property type="term" value="C:pore complex"/>
    <property type="evidence" value="ECO:0007669"/>
    <property type="project" value="UniProtKB-KW"/>
</dbReference>
<dbReference type="PRINTS" id="PR00185">
    <property type="entry name" value="EUKARYTPORIN"/>
</dbReference>
<reference evidence="11" key="1">
    <citation type="submission" date="2020-11" db="EMBL/GenBank/DDBJ databases">
        <title>Kefir isolates.</title>
        <authorList>
            <person name="Marcisauskas S."/>
            <person name="Kim Y."/>
            <person name="Blasche S."/>
        </authorList>
    </citation>
    <scope>NUCLEOTIDE SEQUENCE</scope>
    <source>
        <strain evidence="11">Olga-1</strain>
    </source>
</reference>
<comment type="caution">
    <text evidence="11">The sequence shown here is derived from an EMBL/GenBank/DDBJ whole genome shotgun (WGS) entry which is preliminary data.</text>
</comment>
<evidence type="ECO:0000313" key="12">
    <source>
        <dbReference type="Proteomes" id="UP000697127"/>
    </source>
</evidence>
<sequence>MPAIPFSDIAKASNDITSKDFFHSAPFSVDVKTTAPNGVTFTSKAKSAGDKISASLESKYSDKSTGLSIVQGWATNNALSTKLELADAVTPGLKTELVSTVTPGVSKSVKFNTYFSQDSISARAFVDLLKGPVFNADLTFGQDGFTTGGALTYDVKSALLTGYTAAIGYKAPSYAVALVASNNLTVFTTGYYHKVSPILEVGTKATYDSKSTTGGNPVAVEIASKYILDPTAFVKAKIADSGIVSLAYQQELTKGVKVGFGGAFDALKLGEAAHKLGLSLSFSA</sequence>
<dbReference type="OrthoDB" id="7827681at2759"/>
<accession>A0A9P6WP01</accession>
<dbReference type="PANTHER" id="PTHR11743">
    <property type="entry name" value="VOLTAGE-DEPENDENT ANION-SELECTIVE CHANNEL"/>
    <property type="match status" value="1"/>
</dbReference>
<gene>
    <name evidence="11" type="primary">POR1</name>
    <name evidence="11" type="ORF">C6P40_002144</name>
</gene>
<dbReference type="PANTHER" id="PTHR11743:SF70">
    <property type="entry name" value="GH26960P-RELATED"/>
    <property type="match status" value="1"/>
</dbReference>
<protein>
    <submittedName>
        <fullName evidence="11">Mitochondrial porin</fullName>
    </submittedName>
</protein>
<dbReference type="CDD" id="cd07306">
    <property type="entry name" value="Porin3_VDAC"/>
    <property type="match status" value="1"/>
</dbReference>
<evidence type="ECO:0000256" key="1">
    <source>
        <dbReference type="ARBA" id="ARBA00004294"/>
    </source>
</evidence>
<dbReference type="InterPro" id="IPR027246">
    <property type="entry name" value="Porin_Euk/Tom40"/>
</dbReference>